<sequence length="256" mass="28072">MDIKAIGRARIEGKIKLLSGLHIGAGKDTIEIGGIDNPVVKHPHTQEPYIPGSSLKGRLRFILEWAFDCVRTDGQPWGFNTGDPRQSFTPDDPILRIFGSPAKREQWGGGPTRLIVRDAFLDRGWLEDVLARGLPLTEDKTEVLIDRIAGKAHDRVGPRQTERVPAGAVFDLAMVFRLYDTGDGGRRDRECLRWLLAGLSLLEQDALGGSGSRGYGRVTFEDLTVVDENGAVHEIGAAFRVNRFDPQTAPAIAGLP</sequence>
<dbReference type="InterPro" id="IPR013412">
    <property type="entry name" value="CRISPR-assoc_RAMP_Csm3"/>
</dbReference>
<proteinExistence type="inferred from homology"/>
<accession>A0ABU8XW49</accession>
<reference evidence="10 11" key="1">
    <citation type="submission" date="2024-01" db="EMBL/GenBank/DDBJ databases">
        <title>Multi-omics insights into the function and evolution of sodium benzoate biodegradation pathways in Benzoatithermus flavus gen. nov., sp. nov. from hot spring.</title>
        <authorList>
            <person name="Hu C.-J."/>
            <person name="Li W.-J."/>
        </authorList>
    </citation>
    <scope>NUCLEOTIDE SEQUENCE [LARGE SCALE GENOMIC DNA]</scope>
    <source>
        <strain evidence="10 11">SYSU G07066</strain>
    </source>
</reference>
<evidence type="ECO:0000259" key="9">
    <source>
        <dbReference type="Pfam" id="PF03787"/>
    </source>
</evidence>
<keyword evidence="4" id="KW-0255">Endonuclease</keyword>
<dbReference type="InterPro" id="IPR052216">
    <property type="entry name" value="CRISPR_Csm3_endoribonuclease"/>
</dbReference>
<dbReference type="InterPro" id="IPR005537">
    <property type="entry name" value="RAMP_III_fam"/>
</dbReference>
<keyword evidence="6" id="KW-0694">RNA-binding</keyword>
<dbReference type="NCBIfam" id="TIGR02582">
    <property type="entry name" value="cas7_TM1809"/>
    <property type="match status" value="1"/>
</dbReference>
<organism evidence="10 11">
    <name type="scientific">Benzoatithermus flavus</name>
    <dbReference type="NCBI Taxonomy" id="3108223"/>
    <lineage>
        <taxon>Bacteria</taxon>
        <taxon>Pseudomonadati</taxon>
        <taxon>Pseudomonadota</taxon>
        <taxon>Alphaproteobacteria</taxon>
        <taxon>Geminicoccales</taxon>
        <taxon>Geminicoccaceae</taxon>
        <taxon>Benzoatithermus</taxon>
    </lineage>
</organism>
<keyword evidence="7" id="KW-0051">Antiviral defense</keyword>
<evidence type="ECO:0000256" key="3">
    <source>
        <dbReference type="ARBA" id="ARBA00022722"/>
    </source>
</evidence>
<evidence type="ECO:0000256" key="6">
    <source>
        <dbReference type="ARBA" id="ARBA00022884"/>
    </source>
</evidence>
<dbReference type="Proteomes" id="UP001375743">
    <property type="component" value="Unassembled WGS sequence"/>
</dbReference>
<evidence type="ECO:0000256" key="2">
    <source>
        <dbReference type="ARBA" id="ARBA00022150"/>
    </source>
</evidence>
<evidence type="ECO:0000256" key="5">
    <source>
        <dbReference type="ARBA" id="ARBA00022801"/>
    </source>
</evidence>
<evidence type="ECO:0000313" key="10">
    <source>
        <dbReference type="EMBL" id="MEK0085284.1"/>
    </source>
</evidence>
<evidence type="ECO:0000256" key="1">
    <source>
        <dbReference type="ARBA" id="ARBA00006342"/>
    </source>
</evidence>
<dbReference type="PANTHER" id="PTHR35579">
    <property type="entry name" value="CRISPR SYSTEM CMS ENDORIBONUCLEASE CSM3"/>
    <property type="match status" value="1"/>
</dbReference>
<name>A0ABU8XW49_9PROT</name>
<evidence type="ECO:0000256" key="8">
    <source>
        <dbReference type="ARBA" id="ARBA00033183"/>
    </source>
</evidence>
<evidence type="ECO:0000256" key="4">
    <source>
        <dbReference type="ARBA" id="ARBA00022759"/>
    </source>
</evidence>
<dbReference type="EMBL" id="JBBLZC010000024">
    <property type="protein sequence ID" value="MEK0085284.1"/>
    <property type="molecule type" value="Genomic_DNA"/>
</dbReference>
<evidence type="ECO:0000256" key="7">
    <source>
        <dbReference type="ARBA" id="ARBA00023118"/>
    </source>
</evidence>
<comment type="similarity">
    <text evidence="1">Belongs to the CRISPR-associated Csm3 family.</text>
</comment>
<keyword evidence="11" id="KW-1185">Reference proteome</keyword>
<keyword evidence="3" id="KW-0540">Nuclease</keyword>
<dbReference type="Pfam" id="PF03787">
    <property type="entry name" value="RAMPs"/>
    <property type="match status" value="1"/>
</dbReference>
<keyword evidence="5" id="KW-0378">Hydrolase</keyword>
<dbReference type="PANTHER" id="PTHR35579:SF3">
    <property type="entry name" value="CRISPR SYSTEM CMS ENDORIBONUCLEASE CSM3"/>
    <property type="match status" value="1"/>
</dbReference>
<protein>
    <recommendedName>
        <fullName evidence="2">CRISPR system Cms endoribonuclease Csm3</fullName>
    </recommendedName>
    <alternativeName>
        <fullName evidence="8">CRISPR type III A-associated RAMP protein Csm3</fullName>
    </alternativeName>
</protein>
<feature type="domain" description="CRISPR type III-associated protein" evidence="9">
    <location>
        <begin position="14"/>
        <end position="218"/>
    </location>
</feature>
<comment type="caution">
    <text evidence="10">The sequence shown here is derived from an EMBL/GenBank/DDBJ whole genome shotgun (WGS) entry which is preliminary data.</text>
</comment>
<evidence type="ECO:0000313" key="11">
    <source>
        <dbReference type="Proteomes" id="UP001375743"/>
    </source>
</evidence>
<gene>
    <name evidence="10" type="primary">csm3</name>
    <name evidence="10" type="ORF">U1T56_19200</name>
</gene>
<dbReference type="RefSeq" id="WP_418161133.1">
    <property type="nucleotide sequence ID" value="NZ_JBBLZC010000024.1"/>
</dbReference>